<dbReference type="InterPro" id="IPR013560">
    <property type="entry name" value="DUF1722"/>
</dbReference>
<dbReference type="InterPro" id="IPR017087">
    <property type="entry name" value="UCP037004"/>
</dbReference>
<dbReference type="InterPro" id="IPR007553">
    <property type="entry name" value="2-thiour_desulf"/>
</dbReference>
<evidence type="ECO:0000259" key="1">
    <source>
        <dbReference type="Pfam" id="PF08349"/>
    </source>
</evidence>
<dbReference type="Pfam" id="PF04463">
    <property type="entry name" value="2-thiour_desulf"/>
    <property type="match status" value="1"/>
</dbReference>
<protein>
    <recommendedName>
        <fullName evidence="1">DUF1722 domain-containing protein</fullName>
    </recommendedName>
</protein>
<sequence length="317" mass="36867">MILGVSSCLLGNMCRYDGHGAKDEFVFNSLKEYFELLPYCPENSIWSAPRDAIRQVLINDEIKIFTSTKEPKDVTLMLEEACEKMALKATQDDLCGFVLKSASPSCGMERVKVYKPENAPSVKNGVGIFAKKLKEKLPNLPIEEEGRLNDPWLRENFLMQVYSYVDLKNLLKNDKKISTLIEFHTSYKYLIYSKSQNSYKILGKIVANSEKKDIEELYKEYETEFLKAINTKSTLNKTYNILLHIFGYFKKHITKEEKADILESMYDFKNRIIPLISVIKIFNIYINRFNISYLKTQKFLNPYPLKLALRSDLKAYK</sequence>
<evidence type="ECO:0000313" key="2">
    <source>
        <dbReference type="EMBL" id="KLE01712.1"/>
    </source>
</evidence>
<dbReference type="EMBL" id="JAIQ01000059">
    <property type="protein sequence ID" value="KLE01712.1"/>
    <property type="molecule type" value="Genomic_DNA"/>
</dbReference>
<comment type="caution">
    <text evidence="2">The sequence shown here is derived from an EMBL/GenBank/DDBJ whole genome shotgun (WGS) entry which is preliminary data.</text>
</comment>
<name>A0A0G9K5D7_9BACT</name>
<proteinExistence type="predicted"/>
<organism evidence="2 3">
    <name type="scientific">Aliarcobacter butzleri L348</name>
    <dbReference type="NCBI Taxonomy" id="1447256"/>
    <lineage>
        <taxon>Bacteria</taxon>
        <taxon>Pseudomonadati</taxon>
        <taxon>Campylobacterota</taxon>
        <taxon>Epsilonproteobacteria</taxon>
        <taxon>Campylobacterales</taxon>
        <taxon>Arcobacteraceae</taxon>
        <taxon>Aliarcobacter</taxon>
    </lineage>
</organism>
<dbReference type="Proteomes" id="UP000035514">
    <property type="component" value="Unassembled WGS sequence"/>
</dbReference>
<dbReference type="PANTHER" id="PTHR30087">
    <property type="entry name" value="INNER MEMBRANE PROTEIN"/>
    <property type="match status" value="1"/>
</dbReference>
<dbReference type="PANTHER" id="PTHR30087:SF0">
    <property type="entry name" value="INNER MEMBRANE PROTEIN"/>
    <property type="match status" value="1"/>
</dbReference>
<gene>
    <name evidence="2" type="ORF">AA20_02700</name>
</gene>
<dbReference type="PATRIC" id="fig|1447256.3.peg.517"/>
<reference evidence="2 3" key="1">
    <citation type="submission" date="2014-01" db="EMBL/GenBank/DDBJ databases">
        <title>Development of a Comparative Genomic Fingerprinting Assay for High Resolution Genotyping of Arcobacter butzleri.</title>
        <authorList>
            <person name="Webb A.L."/>
            <person name="Inglis G.D."/>
            <person name="Kruczkiewicz P."/>
            <person name="Selinger L.B."/>
            <person name="Taboada E.N."/>
        </authorList>
    </citation>
    <scope>NUCLEOTIDE SEQUENCE [LARGE SCALE GENOMIC DNA]</scope>
    <source>
        <strain evidence="2 3">L348</strain>
    </source>
</reference>
<feature type="domain" description="DUF1722" evidence="1">
    <location>
        <begin position="188"/>
        <end position="304"/>
    </location>
</feature>
<accession>A0A0G9K5D7</accession>
<dbReference type="PIRSF" id="PIRSF037004">
    <property type="entry name" value="UCP037004"/>
    <property type="match status" value="1"/>
</dbReference>
<dbReference type="AlphaFoldDB" id="A0A0G9K5D7"/>
<dbReference type="RefSeq" id="WP_046996283.1">
    <property type="nucleotide sequence ID" value="NZ_JAIQ01000059.1"/>
</dbReference>
<dbReference type="Pfam" id="PF08349">
    <property type="entry name" value="DUF1722"/>
    <property type="match status" value="1"/>
</dbReference>
<evidence type="ECO:0000313" key="3">
    <source>
        <dbReference type="Proteomes" id="UP000035514"/>
    </source>
</evidence>